<dbReference type="GO" id="GO:0052650">
    <property type="term" value="F:all-trans-retinol dehydrogenase (NADP+) activity"/>
    <property type="evidence" value="ECO:0007669"/>
    <property type="project" value="UniProtKB-ARBA"/>
</dbReference>
<dbReference type="GO" id="GO:0005811">
    <property type="term" value="C:lipid droplet"/>
    <property type="evidence" value="ECO:0007669"/>
    <property type="project" value="TreeGrafter"/>
</dbReference>
<keyword evidence="5 13" id="KW-1133">Transmembrane helix</keyword>
<evidence type="ECO:0000256" key="13">
    <source>
        <dbReference type="SAM" id="Phobius"/>
    </source>
</evidence>
<dbReference type="PRINTS" id="PR00080">
    <property type="entry name" value="SDRFAMILY"/>
</dbReference>
<evidence type="ECO:0000313" key="15">
    <source>
        <dbReference type="Proteomes" id="UP000639338"/>
    </source>
</evidence>
<dbReference type="Proteomes" id="UP000639338">
    <property type="component" value="Unassembled WGS sequence"/>
</dbReference>
<keyword evidence="8 13" id="KW-0472">Membrane</keyword>
<dbReference type="EMBL" id="JACMRX010000001">
    <property type="protein sequence ID" value="KAF7997381.1"/>
    <property type="molecule type" value="Genomic_DNA"/>
</dbReference>
<evidence type="ECO:0000313" key="14">
    <source>
        <dbReference type="EMBL" id="KAF7997381.1"/>
    </source>
</evidence>
<dbReference type="OrthoDB" id="5840532at2759"/>
<keyword evidence="4" id="KW-0521">NADP</keyword>
<evidence type="ECO:0000256" key="9">
    <source>
        <dbReference type="ARBA" id="ARBA00059620"/>
    </source>
</evidence>
<keyword evidence="6" id="KW-0560">Oxidoreductase</keyword>
<evidence type="ECO:0000256" key="6">
    <source>
        <dbReference type="ARBA" id="ARBA00023002"/>
    </source>
</evidence>
<evidence type="ECO:0000256" key="5">
    <source>
        <dbReference type="ARBA" id="ARBA00022989"/>
    </source>
</evidence>
<evidence type="ECO:0000256" key="11">
    <source>
        <dbReference type="ARBA" id="ARBA00082544"/>
    </source>
</evidence>
<name>A0A834Y6H9_APHGI</name>
<accession>A0A834Y6H9</accession>
<evidence type="ECO:0000256" key="12">
    <source>
        <dbReference type="RuleBase" id="RU000363"/>
    </source>
</evidence>
<dbReference type="AlphaFoldDB" id="A0A834Y6H9"/>
<evidence type="ECO:0000256" key="1">
    <source>
        <dbReference type="ARBA" id="ARBA00004141"/>
    </source>
</evidence>
<reference evidence="14 15" key="1">
    <citation type="submission" date="2020-08" db="EMBL/GenBank/DDBJ databases">
        <title>Aphidius gifuensis genome sequencing and assembly.</title>
        <authorList>
            <person name="Du Z."/>
        </authorList>
    </citation>
    <scope>NUCLEOTIDE SEQUENCE [LARGE SCALE GENOMIC DNA]</scope>
    <source>
        <strain evidence="14">YNYX2018</strain>
        <tissue evidence="14">Adults</tissue>
    </source>
</reference>
<dbReference type="PANTHER" id="PTHR24322">
    <property type="entry name" value="PKSB"/>
    <property type="match status" value="1"/>
</dbReference>
<dbReference type="SUPFAM" id="SSF51735">
    <property type="entry name" value="NAD(P)-binding Rossmann-fold domains"/>
    <property type="match status" value="1"/>
</dbReference>
<evidence type="ECO:0000256" key="3">
    <source>
        <dbReference type="ARBA" id="ARBA00022692"/>
    </source>
</evidence>
<keyword evidence="3 13" id="KW-0812">Transmembrane</keyword>
<comment type="subcellular location">
    <subcellularLocation>
        <location evidence="1">Membrane</location>
        <topology evidence="1">Multi-pass membrane protein</topology>
    </subcellularLocation>
</comment>
<dbReference type="PANTHER" id="PTHR24322:SF736">
    <property type="entry name" value="RETINOL DEHYDROGENASE 10"/>
    <property type="match status" value="1"/>
</dbReference>
<sequence>MVNAYGGVLILADIFLLIVRLVYIVLEATYRLLVPVEEKSVAGEIVLITGAGHGIGRELALKYASLGATVVCWDLNVQGNQETVDQVMKLGTSKAHGYQCDVSNRDDVIKTAKKVYSEVGNVTILINNAGIMPCQPFLEYSPETIKKIFDVNVMAHFWMNQAFLPSMINNNHGHIVALSSMAGVTGLVNLVPYCGSKFAVRGMMEALNDEVRILMGNRESNVKFTTIYPYMVDTGLCKKPKIRFTSLMGIVPPKEAAAQIVTAQRRNYADVSIPRCWMSVNSTLRNFPDKVLVLTKNFFDCGVEATD</sequence>
<proteinExistence type="inferred from homology"/>
<comment type="function">
    <text evidence="9">Catalyzes the reduction of all-trans-retinal to all-trans-retinol in the presence of NADPH.</text>
</comment>
<comment type="caution">
    <text evidence="14">The sequence shown here is derived from an EMBL/GenBank/DDBJ whole genome shotgun (WGS) entry which is preliminary data.</text>
</comment>
<evidence type="ECO:0000256" key="10">
    <source>
        <dbReference type="ARBA" id="ARBA00068717"/>
    </source>
</evidence>
<dbReference type="CDD" id="cd05339">
    <property type="entry name" value="17beta-HSDXI-like_SDR_c"/>
    <property type="match status" value="1"/>
</dbReference>
<organism evidence="14 15">
    <name type="scientific">Aphidius gifuensis</name>
    <name type="common">Parasitoid wasp</name>
    <dbReference type="NCBI Taxonomy" id="684658"/>
    <lineage>
        <taxon>Eukaryota</taxon>
        <taxon>Metazoa</taxon>
        <taxon>Ecdysozoa</taxon>
        <taxon>Arthropoda</taxon>
        <taxon>Hexapoda</taxon>
        <taxon>Insecta</taxon>
        <taxon>Pterygota</taxon>
        <taxon>Neoptera</taxon>
        <taxon>Endopterygota</taxon>
        <taxon>Hymenoptera</taxon>
        <taxon>Apocrita</taxon>
        <taxon>Ichneumonoidea</taxon>
        <taxon>Braconidae</taxon>
        <taxon>Aphidiinae</taxon>
        <taxon>Aphidius</taxon>
    </lineage>
</organism>
<evidence type="ECO:0000256" key="2">
    <source>
        <dbReference type="ARBA" id="ARBA00006484"/>
    </source>
</evidence>
<dbReference type="PRINTS" id="PR00081">
    <property type="entry name" value="GDHRDH"/>
</dbReference>
<evidence type="ECO:0000256" key="7">
    <source>
        <dbReference type="ARBA" id="ARBA00023098"/>
    </source>
</evidence>
<dbReference type="GO" id="GO:0016020">
    <property type="term" value="C:membrane"/>
    <property type="evidence" value="ECO:0007669"/>
    <property type="project" value="UniProtKB-SubCell"/>
</dbReference>
<dbReference type="InterPro" id="IPR036291">
    <property type="entry name" value="NAD(P)-bd_dom_sf"/>
</dbReference>
<keyword evidence="7" id="KW-0443">Lipid metabolism</keyword>
<dbReference type="Gene3D" id="3.40.50.720">
    <property type="entry name" value="NAD(P)-binding Rossmann-like Domain"/>
    <property type="match status" value="1"/>
</dbReference>
<feature type="transmembrane region" description="Helical" evidence="13">
    <location>
        <begin position="6"/>
        <end position="26"/>
    </location>
</feature>
<dbReference type="Pfam" id="PF00106">
    <property type="entry name" value="adh_short"/>
    <property type="match status" value="1"/>
</dbReference>
<gene>
    <name evidence="14" type="ORF">HCN44_005658</name>
</gene>
<evidence type="ECO:0000256" key="4">
    <source>
        <dbReference type="ARBA" id="ARBA00022857"/>
    </source>
</evidence>
<protein>
    <recommendedName>
        <fullName evidence="10">Short-chain dehydrogenase/reductase 3</fullName>
    </recommendedName>
    <alternativeName>
        <fullName evidence="11">Retinal short-chain dehydrogenase/reductase 1</fullName>
    </alternativeName>
</protein>
<keyword evidence="15" id="KW-1185">Reference proteome</keyword>
<comment type="similarity">
    <text evidence="2 12">Belongs to the short-chain dehydrogenases/reductases (SDR) family.</text>
</comment>
<dbReference type="FunFam" id="3.40.50.720:FF:000131">
    <property type="entry name" value="Short-chain dehydrogenase/reductase 3"/>
    <property type="match status" value="1"/>
</dbReference>
<dbReference type="InterPro" id="IPR002347">
    <property type="entry name" value="SDR_fam"/>
</dbReference>
<evidence type="ECO:0000256" key="8">
    <source>
        <dbReference type="ARBA" id="ARBA00023136"/>
    </source>
</evidence>